<accession>A0A4V6P451</accession>
<keyword evidence="2" id="KW-1185">Reference proteome</keyword>
<organism evidence="1 2">
    <name type="scientific">Luteibacter rhizovicinus</name>
    <dbReference type="NCBI Taxonomy" id="242606"/>
    <lineage>
        <taxon>Bacteria</taxon>
        <taxon>Pseudomonadati</taxon>
        <taxon>Pseudomonadota</taxon>
        <taxon>Gammaproteobacteria</taxon>
        <taxon>Lysobacterales</taxon>
        <taxon>Rhodanobacteraceae</taxon>
        <taxon>Luteibacter</taxon>
    </lineage>
</organism>
<comment type="caution">
    <text evidence="1">The sequence shown here is derived from an EMBL/GenBank/DDBJ whole genome shotgun (WGS) entry which is preliminary data.</text>
</comment>
<proteinExistence type="predicted"/>
<dbReference type="EMBL" id="SMCS01000003">
    <property type="protein sequence ID" value="TCV94779.1"/>
    <property type="molecule type" value="Genomic_DNA"/>
</dbReference>
<sequence>MEGHFADIQQRMIECGDGPIIRCRLEDSPAE</sequence>
<evidence type="ECO:0000313" key="2">
    <source>
        <dbReference type="Proteomes" id="UP000295645"/>
    </source>
</evidence>
<reference evidence="1 2" key="1">
    <citation type="submission" date="2019-03" db="EMBL/GenBank/DDBJ databases">
        <title>Above-ground endophytic microbial communities from plants in different locations in the United States.</title>
        <authorList>
            <person name="Frank C."/>
        </authorList>
    </citation>
    <scope>NUCLEOTIDE SEQUENCE [LARGE SCALE GENOMIC DNA]</scope>
    <source>
        <strain evidence="1 2">LP_13_YM</strain>
    </source>
</reference>
<gene>
    <name evidence="1" type="ORF">EC912_103264</name>
</gene>
<dbReference type="Proteomes" id="UP000295645">
    <property type="component" value="Unassembled WGS sequence"/>
</dbReference>
<evidence type="ECO:0000313" key="1">
    <source>
        <dbReference type="EMBL" id="TCV94779.1"/>
    </source>
</evidence>
<name>A0A4V6P451_9GAMM</name>
<dbReference type="AlphaFoldDB" id="A0A4V6P451"/>
<protein>
    <submittedName>
        <fullName evidence="1">Uncharacterized protein</fullName>
    </submittedName>
</protein>